<evidence type="ECO:0000313" key="2">
    <source>
        <dbReference type="Proteomes" id="UP000299102"/>
    </source>
</evidence>
<gene>
    <name evidence="1" type="ORF">EVAR_68113_1</name>
</gene>
<dbReference type="EMBL" id="BGZK01001763">
    <property type="protein sequence ID" value="GBP85840.1"/>
    <property type="molecule type" value="Genomic_DNA"/>
</dbReference>
<proteinExistence type="predicted"/>
<comment type="caution">
    <text evidence="1">The sequence shown here is derived from an EMBL/GenBank/DDBJ whole genome shotgun (WGS) entry which is preliminary data.</text>
</comment>
<dbReference type="AlphaFoldDB" id="A0A4C1ZDK4"/>
<sequence length="180" mass="20233">MPNIFTLNVIWNTRICSLRKEGAIFIKRAPRRGRGAAGANFPILIVRGGAVRKYPLTCIFAYEHHSNIDGLSATSLFRDHQAGVEEGYVVDFKDFAALAVFYESPASLHAYDERVMASVAQTKKADDRLRLSGSTIIRLRWSDIGDNITLQESTMILKEVTLSSWRTFFTVLKTFATSLR</sequence>
<accession>A0A4C1ZDK4</accession>
<reference evidence="1 2" key="1">
    <citation type="journal article" date="2019" name="Commun. Biol.">
        <title>The bagworm genome reveals a unique fibroin gene that provides high tensile strength.</title>
        <authorList>
            <person name="Kono N."/>
            <person name="Nakamura H."/>
            <person name="Ohtoshi R."/>
            <person name="Tomita M."/>
            <person name="Numata K."/>
            <person name="Arakawa K."/>
        </authorList>
    </citation>
    <scope>NUCLEOTIDE SEQUENCE [LARGE SCALE GENOMIC DNA]</scope>
</reference>
<name>A0A4C1ZDK4_EUMVA</name>
<keyword evidence="2" id="KW-1185">Reference proteome</keyword>
<protein>
    <submittedName>
        <fullName evidence="1">Uncharacterized protein</fullName>
    </submittedName>
</protein>
<organism evidence="1 2">
    <name type="scientific">Eumeta variegata</name>
    <name type="common">Bagworm moth</name>
    <name type="synonym">Eumeta japonica</name>
    <dbReference type="NCBI Taxonomy" id="151549"/>
    <lineage>
        <taxon>Eukaryota</taxon>
        <taxon>Metazoa</taxon>
        <taxon>Ecdysozoa</taxon>
        <taxon>Arthropoda</taxon>
        <taxon>Hexapoda</taxon>
        <taxon>Insecta</taxon>
        <taxon>Pterygota</taxon>
        <taxon>Neoptera</taxon>
        <taxon>Endopterygota</taxon>
        <taxon>Lepidoptera</taxon>
        <taxon>Glossata</taxon>
        <taxon>Ditrysia</taxon>
        <taxon>Tineoidea</taxon>
        <taxon>Psychidae</taxon>
        <taxon>Oiketicinae</taxon>
        <taxon>Eumeta</taxon>
    </lineage>
</organism>
<dbReference type="Proteomes" id="UP000299102">
    <property type="component" value="Unassembled WGS sequence"/>
</dbReference>
<evidence type="ECO:0000313" key="1">
    <source>
        <dbReference type="EMBL" id="GBP85840.1"/>
    </source>
</evidence>